<dbReference type="PANTHER" id="PTHR30413:SF8">
    <property type="entry name" value="TRANSPORT PERMEASE PROTEIN"/>
    <property type="match status" value="1"/>
</dbReference>
<keyword evidence="5" id="KW-0997">Cell inner membrane</keyword>
<evidence type="ECO:0000256" key="8">
    <source>
        <dbReference type="ARBA" id="ARBA00023136"/>
    </source>
</evidence>
<dbReference type="AlphaFoldDB" id="A0A7W3J4T2"/>
<sequence>MSAGPETGSYAELFDASPTTTKLVTLGNLSRVGARPPLGQYVRLLWERRHFLWADARAKVSSGTRQSLLGKAWLVLNPLIDGAVYFLVFGLLMNNSRGIENFIGYLLIGVFLFQFTTQSINGGARSVQQGKNLIRAFTFPRAALPISVVLRNLLNLGPTLVTLAALIYFVPPAEEYTWRIALVAGALALQVMFTTGLALLVARWAAALPDITNLIGMTMRVWLYGSAVFFSFDRLLANNPDLKVWLELNPMFIVLDIVRDCVLYATTPDPMRWAVLGGWAVGTLVIGFVVFWRAEESYGR</sequence>
<feature type="transmembrane region" description="Helical" evidence="9">
    <location>
        <begin position="214"/>
        <end position="232"/>
    </location>
</feature>
<comment type="caution">
    <text evidence="11">The sequence shown here is derived from an EMBL/GenBank/DDBJ whole genome shotgun (WGS) entry which is preliminary data.</text>
</comment>
<keyword evidence="6 9" id="KW-0812">Transmembrane</keyword>
<comment type="similarity">
    <text evidence="2 9">Belongs to the ABC-2 integral membrane protein family.</text>
</comment>
<evidence type="ECO:0000313" key="11">
    <source>
        <dbReference type="EMBL" id="MBA8806312.1"/>
    </source>
</evidence>
<dbReference type="EMBL" id="JACGWV010000001">
    <property type="protein sequence ID" value="MBA8806312.1"/>
    <property type="molecule type" value="Genomic_DNA"/>
</dbReference>
<organism evidence="11 12">
    <name type="scientific">Promicromonospora sukumoe</name>
    <dbReference type="NCBI Taxonomy" id="88382"/>
    <lineage>
        <taxon>Bacteria</taxon>
        <taxon>Bacillati</taxon>
        <taxon>Actinomycetota</taxon>
        <taxon>Actinomycetes</taxon>
        <taxon>Micrococcales</taxon>
        <taxon>Promicromonosporaceae</taxon>
        <taxon>Promicromonospora</taxon>
    </lineage>
</organism>
<keyword evidence="3 9" id="KW-0813">Transport</keyword>
<comment type="subcellular location">
    <subcellularLocation>
        <location evidence="1">Cell inner membrane</location>
        <topology evidence="1">Multi-pass membrane protein</topology>
    </subcellularLocation>
    <subcellularLocation>
        <location evidence="9">Cell membrane</location>
        <topology evidence="9">Multi-pass membrane protein</topology>
    </subcellularLocation>
</comment>
<dbReference type="RefSeq" id="WP_182614065.1">
    <property type="nucleotide sequence ID" value="NZ_BAAATF010000012.1"/>
</dbReference>
<keyword evidence="4 9" id="KW-1003">Cell membrane</keyword>
<evidence type="ECO:0000256" key="1">
    <source>
        <dbReference type="ARBA" id="ARBA00004429"/>
    </source>
</evidence>
<evidence type="ECO:0000256" key="7">
    <source>
        <dbReference type="ARBA" id="ARBA00022989"/>
    </source>
</evidence>
<gene>
    <name evidence="11" type="ORF">FHX71_000254</name>
</gene>
<dbReference type="Pfam" id="PF01061">
    <property type="entry name" value="ABC2_membrane"/>
    <property type="match status" value="1"/>
</dbReference>
<dbReference type="GO" id="GO:0015920">
    <property type="term" value="P:lipopolysaccharide transport"/>
    <property type="evidence" value="ECO:0007669"/>
    <property type="project" value="TreeGrafter"/>
</dbReference>
<evidence type="ECO:0000313" key="12">
    <source>
        <dbReference type="Proteomes" id="UP000540568"/>
    </source>
</evidence>
<evidence type="ECO:0000256" key="4">
    <source>
        <dbReference type="ARBA" id="ARBA00022475"/>
    </source>
</evidence>
<reference evidence="11 12" key="1">
    <citation type="submission" date="2020-07" db="EMBL/GenBank/DDBJ databases">
        <title>Sequencing the genomes of 1000 actinobacteria strains.</title>
        <authorList>
            <person name="Klenk H.-P."/>
        </authorList>
    </citation>
    <scope>NUCLEOTIDE SEQUENCE [LARGE SCALE GENOMIC DNA]</scope>
    <source>
        <strain evidence="11 12">DSM 44121</strain>
    </source>
</reference>
<protein>
    <recommendedName>
        <fullName evidence="9">Transport permease protein</fullName>
    </recommendedName>
</protein>
<dbReference type="InterPro" id="IPR013525">
    <property type="entry name" value="ABC2_TM"/>
</dbReference>
<proteinExistence type="inferred from homology"/>
<dbReference type="PROSITE" id="PS51012">
    <property type="entry name" value="ABC_TM2"/>
    <property type="match status" value="1"/>
</dbReference>
<accession>A0A7W3J4T2</accession>
<keyword evidence="12" id="KW-1185">Reference proteome</keyword>
<feature type="transmembrane region" description="Helical" evidence="9">
    <location>
        <begin position="102"/>
        <end position="121"/>
    </location>
</feature>
<dbReference type="Proteomes" id="UP000540568">
    <property type="component" value="Unassembled WGS sequence"/>
</dbReference>
<evidence type="ECO:0000256" key="9">
    <source>
        <dbReference type="RuleBase" id="RU361157"/>
    </source>
</evidence>
<evidence type="ECO:0000256" key="5">
    <source>
        <dbReference type="ARBA" id="ARBA00022519"/>
    </source>
</evidence>
<dbReference type="GO" id="GO:0005886">
    <property type="term" value="C:plasma membrane"/>
    <property type="evidence" value="ECO:0007669"/>
    <property type="project" value="UniProtKB-SubCell"/>
</dbReference>
<evidence type="ECO:0000259" key="10">
    <source>
        <dbReference type="PROSITE" id="PS51012"/>
    </source>
</evidence>
<evidence type="ECO:0000256" key="6">
    <source>
        <dbReference type="ARBA" id="ARBA00022692"/>
    </source>
</evidence>
<feature type="transmembrane region" description="Helical" evidence="9">
    <location>
        <begin position="176"/>
        <end position="202"/>
    </location>
</feature>
<evidence type="ECO:0000256" key="2">
    <source>
        <dbReference type="ARBA" id="ARBA00007783"/>
    </source>
</evidence>
<keyword evidence="8 9" id="KW-0472">Membrane</keyword>
<evidence type="ECO:0000256" key="3">
    <source>
        <dbReference type="ARBA" id="ARBA00022448"/>
    </source>
</evidence>
<keyword evidence="7 9" id="KW-1133">Transmembrane helix</keyword>
<dbReference type="InterPro" id="IPR047817">
    <property type="entry name" value="ABC2_TM_bact-type"/>
</dbReference>
<name>A0A7W3J4T2_9MICO</name>
<feature type="transmembrane region" description="Helical" evidence="9">
    <location>
        <begin position="273"/>
        <end position="292"/>
    </location>
</feature>
<feature type="transmembrane region" description="Helical" evidence="9">
    <location>
        <begin position="142"/>
        <end position="170"/>
    </location>
</feature>
<feature type="transmembrane region" description="Helical" evidence="9">
    <location>
        <begin position="72"/>
        <end position="90"/>
    </location>
</feature>
<feature type="domain" description="ABC transmembrane type-2" evidence="10">
    <location>
        <begin position="69"/>
        <end position="294"/>
    </location>
</feature>
<dbReference type="PANTHER" id="PTHR30413">
    <property type="entry name" value="INNER MEMBRANE TRANSPORT PERMEASE"/>
    <property type="match status" value="1"/>
</dbReference>
<dbReference type="GO" id="GO:0140359">
    <property type="term" value="F:ABC-type transporter activity"/>
    <property type="evidence" value="ECO:0007669"/>
    <property type="project" value="InterPro"/>
</dbReference>